<proteinExistence type="predicted"/>
<feature type="non-terminal residue" evidence="2">
    <location>
        <position position="398"/>
    </location>
</feature>
<keyword evidence="1" id="KW-0812">Transmembrane</keyword>
<dbReference type="EMBL" id="JARBDR010000923">
    <property type="protein sequence ID" value="KAJ8298236.1"/>
    <property type="molecule type" value="Genomic_DNA"/>
</dbReference>
<comment type="caution">
    <text evidence="2">The sequence shown here is derived from an EMBL/GenBank/DDBJ whole genome shotgun (WGS) entry which is preliminary data.</text>
</comment>
<feature type="non-terminal residue" evidence="2">
    <location>
        <position position="1"/>
    </location>
</feature>
<organism evidence="2 3">
    <name type="scientific">Tegillarca granosa</name>
    <name type="common">Malaysian cockle</name>
    <name type="synonym">Anadara granosa</name>
    <dbReference type="NCBI Taxonomy" id="220873"/>
    <lineage>
        <taxon>Eukaryota</taxon>
        <taxon>Metazoa</taxon>
        <taxon>Spiralia</taxon>
        <taxon>Lophotrochozoa</taxon>
        <taxon>Mollusca</taxon>
        <taxon>Bivalvia</taxon>
        <taxon>Autobranchia</taxon>
        <taxon>Pteriomorphia</taxon>
        <taxon>Arcoida</taxon>
        <taxon>Arcoidea</taxon>
        <taxon>Arcidae</taxon>
        <taxon>Tegillarca</taxon>
    </lineage>
</organism>
<keyword evidence="3" id="KW-1185">Reference proteome</keyword>
<keyword evidence="1" id="KW-0472">Membrane</keyword>
<evidence type="ECO:0000313" key="2">
    <source>
        <dbReference type="EMBL" id="KAJ8298236.1"/>
    </source>
</evidence>
<evidence type="ECO:0008006" key="4">
    <source>
        <dbReference type="Google" id="ProtNLM"/>
    </source>
</evidence>
<keyword evidence="1" id="KW-1133">Transmembrane helix</keyword>
<reference evidence="2 3" key="1">
    <citation type="submission" date="2022-12" db="EMBL/GenBank/DDBJ databases">
        <title>Chromosome-level genome of Tegillarca granosa.</title>
        <authorList>
            <person name="Kim J."/>
        </authorList>
    </citation>
    <scope>NUCLEOTIDE SEQUENCE [LARGE SCALE GENOMIC DNA]</scope>
    <source>
        <strain evidence="2">Teg-2019</strain>
        <tissue evidence="2">Adductor muscle</tissue>
    </source>
</reference>
<dbReference type="Proteomes" id="UP001217089">
    <property type="component" value="Unassembled WGS sequence"/>
</dbReference>
<accession>A0ABQ9DYA6</accession>
<evidence type="ECO:0000256" key="1">
    <source>
        <dbReference type="SAM" id="Phobius"/>
    </source>
</evidence>
<gene>
    <name evidence="2" type="ORF">KUTeg_024767</name>
</gene>
<name>A0ABQ9DYA6_TEGGR</name>
<feature type="transmembrane region" description="Helical" evidence="1">
    <location>
        <begin position="286"/>
        <end position="310"/>
    </location>
</feature>
<sequence length="398" mass="44112">CSCTFPSELSGVWYSSHKGALTFNSTHVTGYPIYMSATAQSLDFECYINNGYYYVLKSTETPLVFGQYIRGYLCIELYRISSYKYYYYIGTVVSGTNNDYIFGRVDSFNVQQSDACNRATPYEAGTYVVLVKDGETANGNTEATCADDLLYKFSSITITDYTGASSCSGTTMDGCTDTTDLKYTYAACTSSLVFSSGGYFICMHGITSGSYTYTTIRNNDTTVDGTSTYRFSCVFWVTQKSGSTVYATEYPNFCSDTSQTATSVPTPGVIMTMTPSSASTVEDSTYVVYIITIIICFLVVVGIIVLIVILKVTNFKFCSKVGDSRERIQPESPKPDRRKRSETIDIVNNTVFRLDSMNIPPEWHKKRPIGPIVEPKLVPLPKVEPLYAVNPNKGKRLS</sequence>
<protein>
    <recommendedName>
        <fullName evidence="4">Ig-like domain-containing protein</fullName>
    </recommendedName>
</protein>
<evidence type="ECO:0000313" key="3">
    <source>
        <dbReference type="Proteomes" id="UP001217089"/>
    </source>
</evidence>